<reference evidence="2" key="2">
    <citation type="submission" date="2019-01" db="UniProtKB">
        <authorList>
            <consortium name="EnsemblPlants"/>
        </authorList>
    </citation>
    <scope>IDENTIFICATION</scope>
    <source>
        <strain evidence="2">cv. Heinz 1706</strain>
    </source>
</reference>
<dbReference type="GO" id="GO:0009451">
    <property type="term" value="P:RNA modification"/>
    <property type="evidence" value="ECO:0007669"/>
    <property type="project" value="InterPro"/>
</dbReference>
<dbReference type="PANTHER" id="PTHR47926">
    <property type="entry name" value="PENTATRICOPEPTIDE REPEAT-CONTAINING PROTEIN"/>
    <property type="match status" value="1"/>
</dbReference>
<protein>
    <recommendedName>
        <fullName evidence="4">Pentatricopeptide repeat-containing protein</fullName>
    </recommendedName>
</protein>
<accession>A0A3Q7FIY6</accession>
<dbReference type="PaxDb" id="4081-Solyc02g055490.1.1"/>
<evidence type="ECO:0000313" key="2">
    <source>
        <dbReference type="EnsemblPlants" id="Solyc02g055505.1.1"/>
    </source>
</evidence>
<name>A0A3Q7FIY6_SOLLC</name>
<dbReference type="InParanoid" id="A0A3Q7FIY6"/>
<feature type="chain" id="PRO_5018744603" description="Pentatricopeptide repeat-containing protein" evidence="1">
    <location>
        <begin position="28"/>
        <end position="128"/>
    </location>
</feature>
<dbReference type="GO" id="GO:0003723">
    <property type="term" value="F:RNA binding"/>
    <property type="evidence" value="ECO:0007669"/>
    <property type="project" value="InterPro"/>
</dbReference>
<dbReference type="PANTHER" id="PTHR47926:SF440">
    <property type="entry name" value="REPEAT-CONTAINING PROTEIN, PUTATIVE-RELATED"/>
    <property type="match status" value="1"/>
</dbReference>
<dbReference type="Proteomes" id="UP000004994">
    <property type="component" value="Chromosome 2"/>
</dbReference>
<evidence type="ECO:0000256" key="1">
    <source>
        <dbReference type="SAM" id="SignalP"/>
    </source>
</evidence>
<dbReference type="EnsemblPlants" id="Solyc02g055505.1.1">
    <property type="protein sequence ID" value="Solyc02g055505.1.1"/>
    <property type="gene ID" value="Solyc02g055505.1"/>
</dbReference>
<keyword evidence="1" id="KW-0732">Signal</keyword>
<feature type="signal peptide" evidence="1">
    <location>
        <begin position="1"/>
        <end position="27"/>
    </location>
</feature>
<reference evidence="2" key="1">
    <citation type="journal article" date="2012" name="Nature">
        <title>The tomato genome sequence provides insights into fleshy fruit evolution.</title>
        <authorList>
            <consortium name="Tomato Genome Consortium"/>
        </authorList>
    </citation>
    <scope>NUCLEOTIDE SEQUENCE [LARGE SCALE GENOMIC DNA]</scope>
    <source>
        <strain evidence="2">cv. Heinz 1706</strain>
    </source>
</reference>
<dbReference type="OMA" id="ECCYDFG"/>
<dbReference type="InterPro" id="IPR046960">
    <property type="entry name" value="PPR_At4g14850-like_plant"/>
</dbReference>
<evidence type="ECO:0000313" key="3">
    <source>
        <dbReference type="Proteomes" id="UP000004994"/>
    </source>
</evidence>
<dbReference type="STRING" id="4081.A0A3Q7FIY6"/>
<dbReference type="Gene3D" id="1.25.40.10">
    <property type="entry name" value="Tetratricopeptide repeat domain"/>
    <property type="match status" value="1"/>
</dbReference>
<sequence length="128" mass="14615">MTQLSLRLGNVLLSMFVRLGNLGDAWPDVYTFPCVLRTYGGLPDWRMGREIHAYVMRFIYDSEIDVVNALITMYVKCGDVCSARVLFNIMSKRDRILGMLAVQECCYDFGYESRLNFNSGLIHLLASV</sequence>
<organism evidence="2">
    <name type="scientific">Solanum lycopersicum</name>
    <name type="common">Tomato</name>
    <name type="synonym">Lycopersicon esculentum</name>
    <dbReference type="NCBI Taxonomy" id="4081"/>
    <lineage>
        <taxon>Eukaryota</taxon>
        <taxon>Viridiplantae</taxon>
        <taxon>Streptophyta</taxon>
        <taxon>Embryophyta</taxon>
        <taxon>Tracheophyta</taxon>
        <taxon>Spermatophyta</taxon>
        <taxon>Magnoliopsida</taxon>
        <taxon>eudicotyledons</taxon>
        <taxon>Gunneridae</taxon>
        <taxon>Pentapetalae</taxon>
        <taxon>asterids</taxon>
        <taxon>lamiids</taxon>
        <taxon>Solanales</taxon>
        <taxon>Solanaceae</taxon>
        <taxon>Solanoideae</taxon>
        <taxon>Solaneae</taxon>
        <taxon>Solanum</taxon>
        <taxon>Solanum subgen. Lycopersicon</taxon>
    </lineage>
</organism>
<dbReference type="AlphaFoldDB" id="A0A3Q7FIY6"/>
<dbReference type="InterPro" id="IPR011990">
    <property type="entry name" value="TPR-like_helical_dom_sf"/>
</dbReference>
<proteinExistence type="predicted"/>
<dbReference type="Gramene" id="Solyc02g055505.1.1">
    <property type="protein sequence ID" value="Solyc02g055505.1.1"/>
    <property type="gene ID" value="Solyc02g055505.1"/>
</dbReference>
<evidence type="ECO:0008006" key="4">
    <source>
        <dbReference type="Google" id="ProtNLM"/>
    </source>
</evidence>
<keyword evidence="3" id="KW-1185">Reference proteome</keyword>